<dbReference type="EMBL" id="JAINUG010000284">
    <property type="protein sequence ID" value="KAJ8383819.1"/>
    <property type="molecule type" value="Genomic_DNA"/>
</dbReference>
<reference evidence="2" key="1">
    <citation type="journal article" date="2023" name="Science">
        <title>Genome structures resolve the early diversification of teleost fishes.</title>
        <authorList>
            <person name="Parey E."/>
            <person name="Louis A."/>
            <person name="Montfort J."/>
            <person name="Bouchez O."/>
            <person name="Roques C."/>
            <person name="Iampietro C."/>
            <person name="Lluch J."/>
            <person name="Castinel A."/>
            <person name="Donnadieu C."/>
            <person name="Desvignes T."/>
            <person name="Floi Bucao C."/>
            <person name="Jouanno E."/>
            <person name="Wen M."/>
            <person name="Mejri S."/>
            <person name="Dirks R."/>
            <person name="Jansen H."/>
            <person name="Henkel C."/>
            <person name="Chen W.J."/>
            <person name="Zahm M."/>
            <person name="Cabau C."/>
            <person name="Klopp C."/>
            <person name="Thompson A.W."/>
            <person name="Robinson-Rechavi M."/>
            <person name="Braasch I."/>
            <person name="Lecointre G."/>
            <person name="Bobe J."/>
            <person name="Postlethwait J.H."/>
            <person name="Berthelot C."/>
            <person name="Roest Crollius H."/>
            <person name="Guiguen Y."/>
        </authorList>
    </citation>
    <scope>NUCLEOTIDE SEQUENCE</scope>
    <source>
        <strain evidence="2">NC1722</strain>
    </source>
</reference>
<accession>A0AAD7W5P5</accession>
<dbReference type="Proteomes" id="UP001221898">
    <property type="component" value="Unassembled WGS sequence"/>
</dbReference>
<gene>
    <name evidence="2" type="ORF">AAFF_G00213890</name>
</gene>
<feature type="region of interest" description="Disordered" evidence="1">
    <location>
        <begin position="1"/>
        <end position="53"/>
    </location>
</feature>
<proteinExistence type="predicted"/>
<sequence>MSECARELLCRNGSPKTTPSHPHPALLRQPAPAGKPQTPAASTVAIESPDEPDHRQAVRRLVDAQTRTAGVRCGCLAFGDSVSQTSPKDIDVSLGNTGPDETIKIRLLWGRGIGPAAPGLPQSPLASWTPQRWLLGRARHGTVHTHPAAATPLGARVPHHALRL</sequence>
<keyword evidence="3" id="KW-1185">Reference proteome</keyword>
<evidence type="ECO:0000313" key="3">
    <source>
        <dbReference type="Proteomes" id="UP001221898"/>
    </source>
</evidence>
<evidence type="ECO:0000256" key="1">
    <source>
        <dbReference type="SAM" id="MobiDB-lite"/>
    </source>
</evidence>
<organism evidence="2 3">
    <name type="scientific">Aldrovandia affinis</name>
    <dbReference type="NCBI Taxonomy" id="143900"/>
    <lineage>
        <taxon>Eukaryota</taxon>
        <taxon>Metazoa</taxon>
        <taxon>Chordata</taxon>
        <taxon>Craniata</taxon>
        <taxon>Vertebrata</taxon>
        <taxon>Euteleostomi</taxon>
        <taxon>Actinopterygii</taxon>
        <taxon>Neopterygii</taxon>
        <taxon>Teleostei</taxon>
        <taxon>Notacanthiformes</taxon>
        <taxon>Halosauridae</taxon>
        <taxon>Aldrovandia</taxon>
    </lineage>
</organism>
<dbReference type="AlphaFoldDB" id="A0AAD7W5P5"/>
<comment type="caution">
    <text evidence="2">The sequence shown here is derived from an EMBL/GenBank/DDBJ whole genome shotgun (WGS) entry which is preliminary data.</text>
</comment>
<name>A0AAD7W5P5_9TELE</name>
<protein>
    <submittedName>
        <fullName evidence="2">Uncharacterized protein</fullName>
    </submittedName>
</protein>
<evidence type="ECO:0000313" key="2">
    <source>
        <dbReference type="EMBL" id="KAJ8383819.1"/>
    </source>
</evidence>